<proteinExistence type="predicted"/>
<accession>A0A976R763</accession>
<name>A0A976R763_9VIRU</name>
<organism evidence="2">
    <name type="scientific">Dipodfec virus UA23Rod_1340</name>
    <dbReference type="NCBI Taxonomy" id="2929330"/>
    <lineage>
        <taxon>Viruses</taxon>
        <taxon>Monodnaviria</taxon>
        <taxon>Sangervirae</taxon>
        <taxon>Phixviricota</taxon>
        <taxon>Malgrandaviricetes</taxon>
        <taxon>Petitvirales</taxon>
        <taxon>Microviridae</taxon>
    </lineage>
</organism>
<feature type="region of interest" description="Disordered" evidence="1">
    <location>
        <begin position="104"/>
        <end position="138"/>
    </location>
</feature>
<protein>
    <submittedName>
        <fullName evidence="2">Uncharacterized protein</fullName>
    </submittedName>
</protein>
<evidence type="ECO:0000313" key="2">
    <source>
        <dbReference type="EMBL" id="UPW41459.1"/>
    </source>
</evidence>
<sequence length="138" mass="15566">MLYQNVKIMIKTFSQACDSSLYPGEINSPESDVVPSMSLTVRDILTRFRRGTLSPDDIAAGVYNDEDFGGDETFMEEFEACETPMDKLDLARKYKSQITDLYEQIKQSSGYRPESRGDSGHRNDSDSQPVSGEETRTE</sequence>
<evidence type="ECO:0000256" key="1">
    <source>
        <dbReference type="SAM" id="MobiDB-lite"/>
    </source>
</evidence>
<reference evidence="2" key="1">
    <citation type="submission" date="2022-02" db="EMBL/GenBank/DDBJ databases">
        <title>Towards deciphering the DNA virus diversity associated with rodent species in the families Cricetidae and Heteromyidae.</title>
        <authorList>
            <person name="Lund M."/>
            <person name="Larsen B.B."/>
            <person name="Gryseels S."/>
            <person name="Kraberger S."/>
            <person name="Rowsey D.M."/>
            <person name="Steger L."/>
            <person name="Yule K.M."/>
            <person name="Upham N.S."/>
            <person name="Worobey M."/>
            <person name="Van Doorslaer K."/>
            <person name="Varsani A."/>
        </authorList>
    </citation>
    <scope>NUCLEOTIDE SEQUENCE</scope>
    <source>
        <strain evidence="2">UA23Rod_1340</strain>
    </source>
</reference>
<feature type="compositionally biased region" description="Basic and acidic residues" evidence="1">
    <location>
        <begin position="113"/>
        <end position="125"/>
    </location>
</feature>
<dbReference type="EMBL" id="OM869605">
    <property type="protein sequence ID" value="UPW41459.1"/>
    <property type="molecule type" value="Genomic_DNA"/>
</dbReference>